<evidence type="ECO:0000313" key="5">
    <source>
        <dbReference type="Proteomes" id="UP001055712"/>
    </source>
</evidence>
<dbReference type="PROSITE" id="PS50191">
    <property type="entry name" value="CRAL_TRIO"/>
    <property type="match status" value="1"/>
</dbReference>
<feature type="compositionally biased region" description="Gly residues" evidence="1">
    <location>
        <begin position="439"/>
        <end position="450"/>
    </location>
</feature>
<proteinExistence type="predicted"/>
<reference evidence="4" key="1">
    <citation type="journal article" date="2019" name="Plant J.">
        <title>Chlorella vulgaris genome assembly and annotation reveals the molecular basis for metabolic acclimation to high light conditions.</title>
        <authorList>
            <person name="Cecchin M."/>
            <person name="Marcolungo L."/>
            <person name="Rossato M."/>
            <person name="Girolomoni L."/>
            <person name="Cosentino E."/>
            <person name="Cuine S."/>
            <person name="Li-Beisson Y."/>
            <person name="Delledonne M."/>
            <person name="Ballottari M."/>
        </authorList>
    </citation>
    <scope>NUCLEOTIDE SEQUENCE</scope>
    <source>
        <strain evidence="4">211/11P</strain>
    </source>
</reference>
<dbReference type="Pfam" id="PF00650">
    <property type="entry name" value="CRAL_TRIO"/>
    <property type="match status" value="1"/>
</dbReference>
<evidence type="ECO:0000256" key="1">
    <source>
        <dbReference type="SAM" id="MobiDB-lite"/>
    </source>
</evidence>
<name>A0A9D4YWF6_CHLVU</name>
<organism evidence="4 5">
    <name type="scientific">Chlorella vulgaris</name>
    <name type="common">Green alga</name>
    <dbReference type="NCBI Taxonomy" id="3077"/>
    <lineage>
        <taxon>Eukaryota</taxon>
        <taxon>Viridiplantae</taxon>
        <taxon>Chlorophyta</taxon>
        <taxon>core chlorophytes</taxon>
        <taxon>Trebouxiophyceae</taxon>
        <taxon>Chlorellales</taxon>
        <taxon>Chlorellaceae</taxon>
        <taxon>Chlorella clade</taxon>
        <taxon>Chlorella</taxon>
    </lineage>
</organism>
<keyword evidence="5" id="KW-1185">Reference proteome</keyword>
<evidence type="ECO:0000259" key="3">
    <source>
        <dbReference type="PROSITE" id="PS50191"/>
    </source>
</evidence>
<dbReference type="SUPFAM" id="SSF52087">
    <property type="entry name" value="CRAL/TRIO domain"/>
    <property type="match status" value="1"/>
</dbReference>
<keyword evidence="2" id="KW-0732">Signal</keyword>
<dbReference type="PANTHER" id="PTHR47041:SF5">
    <property type="entry name" value="SEC14 CYTOSOLIC FACTOR FAMILY PROTEIN"/>
    <property type="match status" value="1"/>
</dbReference>
<dbReference type="InterPro" id="IPR001251">
    <property type="entry name" value="CRAL-TRIO_dom"/>
</dbReference>
<dbReference type="Gene3D" id="3.40.525.10">
    <property type="entry name" value="CRAL-TRIO lipid binding domain"/>
    <property type="match status" value="1"/>
</dbReference>
<feature type="chain" id="PRO_5038484189" description="CRAL-TRIO domain-containing protein" evidence="2">
    <location>
        <begin position="32"/>
        <end position="450"/>
    </location>
</feature>
<feature type="region of interest" description="Disordered" evidence="1">
    <location>
        <begin position="397"/>
        <end position="450"/>
    </location>
</feature>
<feature type="compositionally biased region" description="Low complexity" evidence="1">
    <location>
        <begin position="292"/>
        <end position="312"/>
    </location>
</feature>
<feature type="compositionally biased region" description="Low complexity" evidence="1">
    <location>
        <begin position="82"/>
        <end position="103"/>
    </location>
</feature>
<feature type="compositionally biased region" description="Low complexity" evidence="1">
    <location>
        <begin position="408"/>
        <end position="438"/>
    </location>
</feature>
<comment type="caution">
    <text evidence="4">The sequence shown here is derived from an EMBL/GenBank/DDBJ whole genome shotgun (WGS) entry which is preliminary data.</text>
</comment>
<reference evidence="4" key="2">
    <citation type="submission" date="2020-11" db="EMBL/GenBank/DDBJ databases">
        <authorList>
            <person name="Cecchin M."/>
            <person name="Marcolungo L."/>
            <person name="Rossato M."/>
            <person name="Girolomoni L."/>
            <person name="Cosentino E."/>
            <person name="Cuine S."/>
            <person name="Li-Beisson Y."/>
            <person name="Delledonne M."/>
            <person name="Ballottari M."/>
        </authorList>
    </citation>
    <scope>NUCLEOTIDE SEQUENCE</scope>
    <source>
        <strain evidence="4">211/11P</strain>
        <tissue evidence="4">Whole cell</tissue>
    </source>
</reference>
<dbReference type="EMBL" id="SIDB01000008">
    <property type="protein sequence ID" value="KAI3429848.1"/>
    <property type="molecule type" value="Genomic_DNA"/>
</dbReference>
<feature type="domain" description="CRAL-TRIO" evidence="3">
    <location>
        <begin position="226"/>
        <end position="426"/>
    </location>
</feature>
<feature type="region of interest" description="Disordered" evidence="1">
    <location>
        <begin position="82"/>
        <end position="145"/>
    </location>
</feature>
<feature type="compositionally biased region" description="Polar residues" evidence="1">
    <location>
        <begin position="132"/>
        <end position="145"/>
    </location>
</feature>
<dbReference type="CDD" id="cd00170">
    <property type="entry name" value="SEC14"/>
    <property type="match status" value="1"/>
</dbReference>
<feature type="signal peptide" evidence="2">
    <location>
        <begin position="1"/>
        <end position="31"/>
    </location>
</feature>
<gene>
    <name evidence="4" type="ORF">D9Q98_010160</name>
</gene>
<accession>A0A9D4YWF6</accession>
<dbReference type="OrthoDB" id="515434at2759"/>
<sequence>MAQARTAALLKGRLGAALALGAAAAVPTVVASSETPPTLPSGPWYGACDGNGDTGTAAHASAAAWPVSRVVEQLLQTPLAAGSEPGAAAAPAAAATPAGTHESAASEEPGHMLSERGPSGRQQLKFRRAGGTSASNLAAQHQPELQHTRQLAVAELARLCAGSEGSTASHQQLPPRFTDAELMRFCCMHGLLRAGSPAERQAALRDGAAAAARTAHWLRDHTFASEEELLRFAHLISWKGTDSAGRPMLVIHIGQAVSECRGGAAVAFANATITQVERCVQQQLPWDGGSEGAPAGSSASALAAGSSAPSSSKGNDEGDAAPPEQIVVVMDCSGASTLNAARISWVFQSVAATLNKHYPGRLHELVLLELPVMLGWMVKGVKKLVHPETRHKFRVVPQGSQPAPTAEACSADGSSSISPGSVPAPLRLPLGQQQASGVQQGGASAGAGAA</sequence>
<protein>
    <recommendedName>
        <fullName evidence="3">CRAL-TRIO domain-containing protein</fullName>
    </recommendedName>
</protein>
<dbReference type="PANTHER" id="PTHR47041">
    <property type="entry name" value="SEC14 CYTOSOLIC FACTOR FAMILY PROTEIN / PHOSPHOGLYCERIDE TRANSFER FAMILY PROTEIN"/>
    <property type="match status" value="1"/>
</dbReference>
<dbReference type="AlphaFoldDB" id="A0A9D4YWF6"/>
<dbReference type="Proteomes" id="UP001055712">
    <property type="component" value="Unassembled WGS sequence"/>
</dbReference>
<dbReference type="InterPro" id="IPR036865">
    <property type="entry name" value="CRAL-TRIO_dom_sf"/>
</dbReference>
<feature type="region of interest" description="Disordered" evidence="1">
    <location>
        <begin position="285"/>
        <end position="321"/>
    </location>
</feature>
<evidence type="ECO:0000313" key="4">
    <source>
        <dbReference type="EMBL" id="KAI3429848.1"/>
    </source>
</evidence>
<evidence type="ECO:0000256" key="2">
    <source>
        <dbReference type="SAM" id="SignalP"/>
    </source>
</evidence>